<dbReference type="SUPFAM" id="SSF51735">
    <property type="entry name" value="NAD(P)-binding Rossmann-fold domains"/>
    <property type="match status" value="1"/>
</dbReference>
<dbReference type="PANTHER" id="PTHR44054">
    <property type="entry name" value="SYNAPTIC VESICLE MEMBRANE PROTEIN VAT-1 HOMOLOG-LIKE"/>
    <property type="match status" value="1"/>
</dbReference>
<dbReference type="EMBL" id="GBHO01044143">
    <property type="protein sequence ID" value="JAF99460.1"/>
    <property type="molecule type" value="Transcribed_RNA"/>
</dbReference>
<evidence type="ECO:0000259" key="3">
    <source>
        <dbReference type="SMART" id="SM00829"/>
    </source>
</evidence>
<evidence type="ECO:0000313" key="4">
    <source>
        <dbReference type="EMBL" id="JAF99458.1"/>
    </source>
</evidence>
<dbReference type="GO" id="GO:0016491">
    <property type="term" value="F:oxidoreductase activity"/>
    <property type="evidence" value="ECO:0007669"/>
    <property type="project" value="UniProtKB-KW"/>
</dbReference>
<dbReference type="Pfam" id="PF08240">
    <property type="entry name" value="ADH_N"/>
    <property type="match status" value="1"/>
</dbReference>
<dbReference type="Pfam" id="PF13602">
    <property type="entry name" value="ADH_zinc_N_2"/>
    <property type="match status" value="1"/>
</dbReference>
<feature type="compositionally biased region" description="Basic and acidic residues" evidence="2">
    <location>
        <begin position="374"/>
        <end position="399"/>
    </location>
</feature>
<feature type="region of interest" description="Disordered" evidence="2">
    <location>
        <begin position="355"/>
        <end position="399"/>
    </location>
</feature>
<dbReference type="InterPro" id="IPR011032">
    <property type="entry name" value="GroES-like_sf"/>
</dbReference>
<evidence type="ECO:0000256" key="1">
    <source>
        <dbReference type="ARBA" id="ARBA00023002"/>
    </source>
</evidence>
<organism evidence="4">
    <name type="scientific">Lygus hesperus</name>
    <name type="common">Western plant bug</name>
    <dbReference type="NCBI Taxonomy" id="30085"/>
    <lineage>
        <taxon>Eukaryota</taxon>
        <taxon>Metazoa</taxon>
        <taxon>Ecdysozoa</taxon>
        <taxon>Arthropoda</taxon>
        <taxon>Hexapoda</taxon>
        <taxon>Insecta</taxon>
        <taxon>Pterygota</taxon>
        <taxon>Neoptera</taxon>
        <taxon>Paraneoptera</taxon>
        <taxon>Hemiptera</taxon>
        <taxon>Heteroptera</taxon>
        <taxon>Panheteroptera</taxon>
        <taxon>Cimicomorpha</taxon>
        <taxon>Miridae</taxon>
        <taxon>Mirini</taxon>
        <taxon>Lygus</taxon>
    </lineage>
</organism>
<accession>A0A0A9VUS7</accession>
<dbReference type="PANTHER" id="PTHR44054:SF2">
    <property type="entry name" value="SYNAPTIC VESICLE MEMBRANE PROTEIN VAT-1 HOMOLOG-LIKE"/>
    <property type="match status" value="1"/>
</dbReference>
<evidence type="ECO:0000313" key="5">
    <source>
        <dbReference type="EMBL" id="JAF99460.1"/>
    </source>
</evidence>
<proteinExistence type="predicted"/>
<dbReference type="Gene3D" id="3.40.50.720">
    <property type="entry name" value="NAD(P)-binding Rossmann-like Domain"/>
    <property type="match status" value="1"/>
</dbReference>
<sequence>MSTEAENTGETPQTEQKKEMRAIVLTGFGGLKAVRVQNKLEPTAGPGEVIIRVMACGLNFQDLMARQGALDAPPKTPFIMGFECAGVIETVSKEDGKFKVGDRVVAFTDYKAWAELVPVREDCVFRIPDKMTFHDAAAIAMNFCVAYILLFELGSLSPKKSILLHSAGGGVGHAVVQLSRTIEDVKIIGIASQGKHDALQGLKIDNLIERGTDYTNEVRKICPDGVDIVLDCLCGEDSGRGYNLLKPMGKYILYGTGNVVTGETKSIFSAARSWWHVDKYSPLKLFDENKSLCGFNLRHLMYRQDSVQYVSEIFAKVIKLWEQGVIKPVIDSTWAYEDVAEAMQKMHDRKNIGKILMDPNQAPKPKPSTPVKGKKSDSEEKKDSEIPDDSEAKDKAPAS</sequence>
<dbReference type="InterPro" id="IPR013154">
    <property type="entry name" value="ADH-like_N"/>
</dbReference>
<keyword evidence="1" id="KW-0560">Oxidoreductase</keyword>
<protein>
    <submittedName>
        <fullName evidence="4">Synaptic vesicle membrane protein VAT-1-like protein</fullName>
    </submittedName>
</protein>
<evidence type="ECO:0000256" key="2">
    <source>
        <dbReference type="SAM" id="MobiDB-lite"/>
    </source>
</evidence>
<reference evidence="4" key="2">
    <citation type="submission" date="2014-07" db="EMBL/GenBank/DDBJ databases">
        <authorList>
            <person name="Hull J."/>
        </authorList>
    </citation>
    <scope>NUCLEOTIDE SEQUENCE</scope>
</reference>
<dbReference type="SMART" id="SM00829">
    <property type="entry name" value="PKS_ER"/>
    <property type="match status" value="1"/>
</dbReference>
<dbReference type="InterPro" id="IPR036291">
    <property type="entry name" value="NAD(P)-bd_dom_sf"/>
</dbReference>
<dbReference type="EMBL" id="GBHO01044145">
    <property type="protein sequence ID" value="JAF99458.1"/>
    <property type="molecule type" value="Transcribed_RNA"/>
</dbReference>
<reference evidence="4" key="1">
    <citation type="journal article" date="2014" name="PLoS ONE">
        <title>Transcriptome-Based Identification of ABC Transporters in the Western Tarnished Plant Bug Lygus hesperus.</title>
        <authorList>
            <person name="Hull J.J."/>
            <person name="Chaney K."/>
            <person name="Geib S.M."/>
            <person name="Fabrick J.A."/>
            <person name="Brent C.S."/>
            <person name="Walsh D."/>
            <person name="Lavine L.C."/>
        </authorList>
    </citation>
    <scope>NUCLEOTIDE SEQUENCE</scope>
</reference>
<dbReference type="CDD" id="cd08275">
    <property type="entry name" value="MDR3"/>
    <property type="match status" value="1"/>
</dbReference>
<dbReference type="InterPro" id="IPR052100">
    <property type="entry name" value="SV-ATPase_mito-regulator"/>
</dbReference>
<gene>
    <name evidence="4" type="primary">Vat1l_0</name>
    <name evidence="5" type="synonym">Vat1l_1</name>
    <name evidence="4" type="ORF">CM83_25613</name>
    <name evidence="5" type="ORF">CM83_25615</name>
</gene>
<dbReference type="InterPro" id="IPR020843">
    <property type="entry name" value="ER"/>
</dbReference>
<dbReference type="AlphaFoldDB" id="A0A0A9VUS7"/>
<dbReference type="Gene3D" id="3.90.180.10">
    <property type="entry name" value="Medium-chain alcohol dehydrogenases, catalytic domain"/>
    <property type="match status" value="1"/>
</dbReference>
<name>A0A0A9VUS7_LYGHE</name>
<feature type="domain" description="Enoyl reductase (ER)" evidence="3">
    <location>
        <begin position="29"/>
        <end position="357"/>
    </location>
</feature>
<dbReference type="SUPFAM" id="SSF50129">
    <property type="entry name" value="GroES-like"/>
    <property type="match status" value="1"/>
</dbReference>